<dbReference type="GO" id="GO:0031410">
    <property type="term" value="C:cytoplasmic vesicle"/>
    <property type="evidence" value="ECO:0007669"/>
    <property type="project" value="UniProtKB-ARBA"/>
</dbReference>
<dbReference type="SUPFAM" id="SSF64268">
    <property type="entry name" value="PX domain"/>
    <property type="match status" value="1"/>
</dbReference>
<sequence>EKGVPATPIDEGFTDEVGLQSPSPIQKNPCPIATDVQNGESTDEFIEIKVNEASRVGDGMGAYVTYQVDTKTNIHSFNKNFFSVKRRFSDFLGLHDKLVEKHLRAGRIIPPAPEKSVIGMTKIKMSGQNDQSASPSEFIKRRRASLERYLQRTADHPVLKKDPDFREFLELEGELPKSTNTSALSGAAVMRLFNKVGETVNKITYKMDKIDQWFEDKTQEVECLESGLKRLQTSVEALVIARKELATYTGALAKSCALLSSCEEHPPLRRCLAHLSDLEEKIEVLHNDQARTDFSVLSELLKDYIALFGAIKEVFHERVKVYQHWQHSKMILNKKQEYKSKMEHAKRADKENLATSEIEEWDAKVDRCKKEFNNISEMIKKEMNSFEINRTKDFKSFFIKYMEDQMKHQQQVKYCMVFIY</sequence>
<dbReference type="FunFam" id="1.20.1270.60:FF:000022">
    <property type="entry name" value="Sorting nexin 3 protein"/>
    <property type="match status" value="1"/>
</dbReference>
<dbReference type="InterPro" id="IPR036871">
    <property type="entry name" value="PX_dom_sf"/>
</dbReference>
<organism evidence="13 14">
    <name type="scientific">Ranatra chinensis</name>
    <dbReference type="NCBI Taxonomy" id="642074"/>
    <lineage>
        <taxon>Eukaryota</taxon>
        <taxon>Metazoa</taxon>
        <taxon>Ecdysozoa</taxon>
        <taxon>Arthropoda</taxon>
        <taxon>Hexapoda</taxon>
        <taxon>Insecta</taxon>
        <taxon>Pterygota</taxon>
        <taxon>Neoptera</taxon>
        <taxon>Paraneoptera</taxon>
        <taxon>Hemiptera</taxon>
        <taxon>Heteroptera</taxon>
        <taxon>Panheteroptera</taxon>
        <taxon>Nepomorpha</taxon>
        <taxon>Nepidae</taxon>
        <taxon>Ranatrinae</taxon>
        <taxon>Ranatra</taxon>
    </lineage>
</organism>
<evidence type="ECO:0000256" key="5">
    <source>
        <dbReference type="ARBA" id="ARBA00022448"/>
    </source>
</evidence>
<dbReference type="PANTHER" id="PTHR10555">
    <property type="entry name" value="SORTING NEXIN"/>
    <property type="match status" value="1"/>
</dbReference>
<evidence type="ECO:0000256" key="9">
    <source>
        <dbReference type="ARBA" id="ARBA00023034"/>
    </source>
</evidence>
<dbReference type="InterPro" id="IPR015404">
    <property type="entry name" value="Vps5_C"/>
</dbReference>
<comment type="similarity">
    <text evidence="4">Belongs to the sorting nexin family.</text>
</comment>
<keyword evidence="6" id="KW-0963">Cytoplasm</keyword>
<feature type="region of interest" description="Disordered" evidence="11">
    <location>
        <begin position="1"/>
        <end position="28"/>
    </location>
</feature>
<dbReference type="GO" id="GO:0015031">
    <property type="term" value="P:protein transport"/>
    <property type="evidence" value="ECO:0007669"/>
    <property type="project" value="UniProtKB-KW"/>
</dbReference>
<dbReference type="Gene3D" id="1.20.1270.60">
    <property type="entry name" value="Arfaptin homology (AH) domain/BAR domain"/>
    <property type="match status" value="1"/>
</dbReference>
<keyword evidence="8" id="KW-0653">Protein transport</keyword>
<evidence type="ECO:0000256" key="11">
    <source>
        <dbReference type="SAM" id="MobiDB-lite"/>
    </source>
</evidence>
<dbReference type="InterPro" id="IPR001683">
    <property type="entry name" value="PX_dom"/>
</dbReference>
<comment type="caution">
    <text evidence="13">The sequence shown here is derived from an EMBL/GenBank/DDBJ whole genome shotgun (WGS) entry which is preliminary data.</text>
</comment>
<dbReference type="SUPFAM" id="SSF103657">
    <property type="entry name" value="BAR/IMD domain-like"/>
    <property type="match status" value="1"/>
</dbReference>
<dbReference type="CDD" id="cd06859">
    <property type="entry name" value="PX_SNX1_2_like"/>
    <property type="match status" value="1"/>
</dbReference>
<evidence type="ECO:0000256" key="4">
    <source>
        <dbReference type="ARBA" id="ARBA00010883"/>
    </source>
</evidence>
<evidence type="ECO:0000256" key="6">
    <source>
        <dbReference type="ARBA" id="ARBA00022490"/>
    </source>
</evidence>
<feature type="domain" description="PX" evidence="12">
    <location>
        <begin position="44"/>
        <end position="175"/>
    </location>
</feature>
<name>A0ABD0XTL5_9HEMI</name>
<dbReference type="PANTHER" id="PTHR10555:SF170">
    <property type="entry name" value="FI18122P1"/>
    <property type="match status" value="1"/>
</dbReference>
<dbReference type="CDD" id="cd07623">
    <property type="entry name" value="BAR_SNX1_2"/>
    <property type="match status" value="1"/>
</dbReference>
<evidence type="ECO:0000256" key="10">
    <source>
        <dbReference type="ARBA" id="ARBA00023136"/>
    </source>
</evidence>
<evidence type="ECO:0000313" key="13">
    <source>
        <dbReference type="EMBL" id="KAL1110521.1"/>
    </source>
</evidence>
<accession>A0ABD0XTL5</accession>
<dbReference type="GO" id="GO:0005794">
    <property type="term" value="C:Golgi apparatus"/>
    <property type="evidence" value="ECO:0007669"/>
    <property type="project" value="UniProtKB-SubCell"/>
</dbReference>
<evidence type="ECO:0000259" key="12">
    <source>
        <dbReference type="PROSITE" id="PS50195"/>
    </source>
</evidence>
<dbReference type="Gene3D" id="3.30.1520.10">
    <property type="entry name" value="Phox-like domain"/>
    <property type="match status" value="1"/>
</dbReference>
<dbReference type="SMART" id="SM00312">
    <property type="entry name" value="PX"/>
    <property type="match status" value="1"/>
</dbReference>
<keyword evidence="7" id="KW-0597">Phosphoprotein</keyword>
<evidence type="ECO:0000256" key="7">
    <source>
        <dbReference type="ARBA" id="ARBA00022553"/>
    </source>
</evidence>
<proteinExistence type="inferred from homology"/>
<dbReference type="FunFam" id="3.30.1520.10:FF:000016">
    <property type="entry name" value="Sorting nexin 2"/>
    <property type="match status" value="1"/>
</dbReference>
<evidence type="ECO:0000313" key="14">
    <source>
        <dbReference type="Proteomes" id="UP001558652"/>
    </source>
</evidence>
<dbReference type="AlphaFoldDB" id="A0ABD0XTL5"/>
<dbReference type="EMBL" id="JBFDAA010000022">
    <property type="protein sequence ID" value="KAL1110521.1"/>
    <property type="molecule type" value="Genomic_DNA"/>
</dbReference>
<keyword evidence="10" id="KW-0472">Membrane</keyword>
<gene>
    <name evidence="13" type="ORF">AAG570_008049</name>
</gene>
<evidence type="ECO:0000256" key="8">
    <source>
        <dbReference type="ARBA" id="ARBA00022927"/>
    </source>
</evidence>
<dbReference type="PROSITE" id="PS50195">
    <property type="entry name" value="PX"/>
    <property type="match status" value="1"/>
</dbReference>
<dbReference type="GO" id="GO:0098796">
    <property type="term" value="C:membrane protein complex"/>
    <property type="evidence" value="ECO:0007669"/>
    <property type="project" value="UniProtKB-ARBA"/>
</dbReference>
<dbReference type="Proteomes" id="UP001558652">
    <property type="component" value="Unassembled WGS sequence"/>
</dbReference>
<dbReference type="GO" id="GO:0042147">
    <property type="term" value="P:retrograde transport, endosome to Golgi"/>
    <property type="evidence" value="ECO:0007669"/>
    <property type="project" value="UniProtKB-ARBA"/>
</dbReference>
<keyword evidence="14" id="KW-1185">Reference proteome</keyword>
<comment type="subcellular location">
    <subcellularLocation>
        <location evidence="2">Cytoplasm</location>
    </subcellularLocation>
    <subcellularLocation>
        <location evidence="3">Golgi apparatus</location>
    </subcellularLocation>
    <subcellularLocation>
        <location evidence="1">Membrane</location>
        <topology evidence="1">Peripheral membrane protein</topology>
        <orientation evidence="1">Cytoplasmic side</orientation>
    </subcellularLocation>
</comment>
<protein>
    <recommendedName>
        <fullName evidence="12">PX domain-containing protein</fullName>
    </recommendedName>
</protein>
<evidence type="ECO:0000256" key="3">
    <source>
        <dbReference type="ARBA" id="ARBA00004555"/>
    </source>
</evidence>
<keyword evidence="9" id="KW-0333">Golgi apparatus</keyword>
<dbReference type="InterPro" id="IPR027267">
    <property type="entry name" value="AH/BAR_dom_sf"/>
</dbReference>
<feature type="non-terminal residue" evidence="13">
    <location>
        <position position="1"/>
    </location>
</feature>
<keyword evidence="5" id="KW-0813">Transport</keyword>
<evidence type="ECO:0000256" key="1">
    <source>
        <dbReference type="ARBA" id="ARBA00004287"/>
    </source>
</evidence>
<dbReference type="GO" id="GO:0005829">
    <property type="term" value="C:cytosol"/>
    <property type="evidence" value="ECO:0007669"/>
    <property type="project" value="GOC"/>
</dbReference>
<dbReference type="Pfam" id="PF09325">
    <property type="entry name" value="Vps5"/>
    <property type="match status" value="1"/>
</dbReference>
<reference evidence="13 14" key="1">
    <citation type="submission" date="2024-07" db="EMBL/GenBank/DDBJ databases">
        <title>Chromosome-level genome assembly of the water stick insect Ranatra chinensis (Heteroptera: Nepidae).</title>
        <authorList>
            <person name="Liu X."/>
        </authorList>
    </citation>
    <scope>NUCLEOTIDE SEQUENCE [LARGE SCALE GENOMIC DNA]</scope>
    <source>
        <strain evidence="13">Cailab_2021Rc</strain>
        <tissue evidence="13">Muscle</tissue>
    </source>
</reference>
<dbReference type="Pfam" id="PF00787">
    <property type="entry name" value="PX"/>
    <property type="match status" value="1"/>
</dbReference>
<evidence type="ECO:0000256" key="2">
    <source>
        <dbReference type="ARBA" id="ARBA00004496"/>
    </source>
</evidence>